<evidence type="ECO:0008006" key="4">
    <source>
        <dbReference type="Google" id="ProtNLM"/>
    </source>
</evidence>
<organism evidence="2 3">
    <name type="scientific">Xyrichtys novacula</name>
    <name type="common">Pearly razorfish</name>
    <name type="synonym">Hemipteronotus novacula</name>
    <dbReference type="NCBI Taxonomy" id="13765"/>
    <lineage>
        <taxon>Eukaryota</taxon>
        <taxon>Metazoa</taxon>
        <taxon>Chordata</taxon>
        <taxon>Craniata</taxon>
        <taxon>Vertebrata</taxon>
        <taxon>Euteleostomi</taxon>
        <taxon>Actinopterygii</taxon>
        <taxon>Neopterygii</taxon>
        <taxon>Teleostei</taxon>
        <taxon>Neoteleostei</taxon>
        <taxon>Acanthomorphata</taxon>
        <taxon>Eupercaria</taxon>
        <taxon>Labriformes</taxon>
        <taxon>Labridae</taxon>
        <taxon>Xyrichtys</taxon>
    </lineage>
</organism>
<proteinExistence type="predicted"/>
<gene>
    <name evidence="2" type="ORF">XNOV1_A013094</name>
</gene>
<sequence length="358" mass="39859">MDFSSVATMQNKVIAHLRVYGPEDRSLAGTTNNTTLPWTGSVTTGTLVDARANSHWHLRGARPEISAHSTSCHRSTELRCSTEEDTTATWATSMPIRSREPWTDLPLENRFDILSLHDFPPMVSYGRSNYQGAQLQTNRGRDRRKSRARRASHSATQTAGPILPPPWKSSARYCSSPPPPYHQPTGNMLPGPTCPLRAGGRDLHGPTREGAWRPDILPPGVREVESSALQLSKEHGSATTLVLQAGTNNLKKQQSEVLKQDFSSLVDRLLHTGKHVVISGLLPSPRHRDVSSSRIRQLHLWLKGYCLGRSIPFVDNFTPFFNRLYLFKGDGLYPNWEGLRLLLVNMDLTLHSCTTATS</sequence>
<accession>A0AAV1F3C5</accession>
<feature type="region of interest" description="Disordered" evidence="1">
    <location>
        <begin position="130"/>
        <end position="185"/>
    </location>
</feature>
<feature type="compositionally biased region" description="Basic residues" evidence="1">
    <location>
        <begin position="141"/>
        <end position="152"/>
    </location>
</feature>
<dbReference type="SUPFAM" id="SSF52266">
    <property type="entry name" value="SGNH hydrolase"/>
    <property type="match status" value="1"/>
</dbReference>
<evidence type="ECO:0000313" key="2">
    <source>
        <dbReference type="EMBL" id="CAJ1055543.1"/>
    </source>
</evidence>
<dbReference type="Proteomes" id="UP001178508">
    <property type="component" value="Chromosome 4"/>
</dbReference>
<dbReference type="Gene3D" id="3.40.50.12700">
    <property type="match status" value="1"/>
</dbReference>
<dbReference type="EMBL" id="OY660867">
    <property type="protein sequence ID" value="CAJ1055543.1"/>
    <property type="molecule type" value="Genomic_DNA"/>
</dbReference>
<evidence type="ECO:0000256" key="1">
    <source>
        <dbReference type="SAM" id="MobiDB-lite"/>
    </source>
</evidence>
<name>A0AAV1F3C5_XYRNO</name>
<protein>
    <recommendedName>
        <fullName evidence="4">SGNH hydrolase-type esterase domain-containing protein</fullName>
    </recommendedName>
</protein>
<evidence type="ECO:0000313" key="3">
    <source>
        <dbReference type="Proteomes" id="UP001178508"/>
    </source>
</evidence>
<dbReference type="AlphaFoldDB" id="A0AAV1F3C5"/>
<reference evidence="2" key="1">
    <citation type="submission" date="2023-08" db="EMBL/GenBank/DDBJ databases">
        <authorList>
            <person name="Alioto T."/>
            <person name="Alioto T."/>
            <person name="Gomez Garrido J."/>
        </authorList>
    </citation>
    <scope>NUCLEOTIDE SEQUENCE</scope>
</reference>
<keyword evidence="3" id="KW-1185">Reference proteome</keyword>